<dbReference type="STRING" id="1458985.BJP34_01785"/>
<reference evidence="4" key="1">
    <citation type="submission" date="2016-10" db="EMBL/GenBank/DDBJ databases">
        <title>Comparative genomics uncovers the prolific and rare metabolic potential of the cyanobacterial genus Moorea.</title>
        <authorList>
            <person name="Leao T."/>
            <person name="Castelao G."/>
            <person name="Korobeynikov A."/>
            <person name="Monroe E.A."/>
            <person name="Podell S."/>
            <person name="Glukhov E."/>
            <person name="Allen E."/>
            <person name="Gerwick W.H."/>
            <person name="Gerwick L."/>
        </authorList>
    </citation>
    <scope>NUCLEOTIDE SEQUENCE [LARGE SCALE GENOMIC DNA]</scope>
    <source>
        <strain evidence="4">PAL-8-15-08-1</strain>
    </source>
</reference>
<evidence type="ECO:0000256" key="1">
    <source>
        <dbReference type="SAM" id="Coils"/>
    </source>
</evidence>
<dbReference type="PROSITE" id="PS50943">
    <property type="entry name" value="HTH_CROC1"/>
    <property type="match status" value="1"/>
</dbReference>
<dbReference type="InterPro" id="IPR001387">
    <property type="entry name" value="Cro/C1-type_HTH"/>
</dbReference>
<name>A0A1D8TL56_9CYAN</name>
<dbReference type="GO" id="GO:0003677">
    <property type="term" value="F:DNA binding"/>
    <property type="evidence" value="ECO:0007669"/>
    <property type="project" value="InterPro"/>
</dbReference>
<accession>A0A1D8TL56</accession>
<dbReference type="InterPro" id="IPR010982">
    <property type="entry name" value="Lambda_DNA-bd_dom_sf"/>
</dbReference>
<dbReference type="Proteomes" id="UP000177870">
    <property type="component" value="Chromosome"/>
</dbReference>
<dbReference type="SUPFAM" id="SSF47413">
    <property type="entry name" value="lambda repressor-like DNA-binding domains"/>
    <property type="match status" value="1"/>
</dbReference>
<proteinExistence type="predicted"/>
<dbReference type="GO" id="GO:0051087">
    <property type="term" value="F:protein-folding chaperone binding"/>
    <property type="evidence" value="ECO:0007669"/>
    <property type="project" value="InterPro"/>
</dbReference>
<protein>
    <recommendedName>
        <fullName evidence="2">HTH cro/C1-type domain-containing protein</fullName>
    </recommendedName>
</protein>
<dbReference type="KEGG" id="mpro:BJP34_01785"/>
<dbReference type="Pfam" id="PF13443">
    <property type="entry name" value="HTH_26"/>
    <property type="match status" value="1"/>
</dbReference>
<feature type="coiled-coil region" evidence="1">
    <location>
        <begin position="78"/>
        <end position="112"/>
    </location>
</feature>
<dbReference type="EMBL" id="CP017599">
    <property type="protein sequence ID" value="AOW98343.1"/>
    <property type="molecule type" value="Genomic_DNA"/>
</dbReference>
<organism evidence="3 4">
    <name type="scientific">Moorena producens PAL-8-15-08-1</name>
    <dbReference type="NCBI Taxonomy" id="1458985"/>
    <lineage>
        <taxon>Bacteria</taxon>
        <taxon>Bacillati</taxon>
        <taxon>Cyanobacteriota</taxon>
        <taxon>Cyanophyceae</taxon>
        <taxon>Coleofasciculales</taxon>
        <taxon>Coleofasciculaceae</taxon>
        <taxon>Moorena</taxon>
    </lineage>
</organism>
<dbReference type="Gene3D" id="1.10.260.40">
    <property type="entry name" value="lambda repressor-like DNA-binding domains"/>
    <property type="match status" value="1"/>
</dbReference>
<dbReference type="OrthoDB" id="582213at2"/>
<sequence length="221" mass="25100">MTESSYPNYSEQLRQLMAQVGIPSFRQLSLRADVSELQLRRLRKGQVSQMQVKTLLKLAKALQVSVNQLLVMFLPDSVSTLQEEDSTLKQEYQRLEQQLEQQRETLMQEFQLSSLQVLESWLVQWPTAAYAAQQNQQLPAVRLLPLVKPVEQLVQKWGVDAIASVGEELPYDPQQHQLMSGTAQPGDTVRVRYTGYRIGDKLLHRAKVSPANIAKGVGSRE</sequence>
<dbReference type="InterPro" id="IPR000740">
    <property type="entry name" value="GrpE"/>
</dbReference>
<dbReference type="GO" id="GO:0000774">
    <property type="term" value="F:adenyl-nucleotide exchange factor activity"/>
    <property type="evidence" value="ECO:0007669"/>
    <property type="project" value="InterPro"/>
</dbReference>
<dbReference type="CDD" id="cd00093">
    <property type="entry name" value="HTH_XRE"/>
    <property type="match status" value="1"/>
</dbReference>
<dbReference type="AlphaFoldDB" id="A0A1D8TL56"/>
<evidence type="ECO:0000259" key="2">
    <source>
        <dbReference type="PROSITE" id="PS50943"/>
    </source>
</evidence>
<evidence type="ECO:0000313" key="3">
    <source>
        <dbReference type="EMBL" id="AOW98343.1"/>
    </source>
</evidence>
<dbReference type="SMART" id="SM00530">
    <property type="entry name" value="HTH_XRE"/>
    <property type="match status" value="1"/>
</dbReference>
<dbReference type="RefSeq" id="WP_070390853.1">
    <property type="nucleotide sequence ID" value="NZ_CP017599.1"/>
</dbReference>
<dbReference type="Pfam" id="PF01025">
    <property type="entry name" value="GrpE"/>
    <property type="match status" value="1"/>
</dbReference>
<dbReference type="GO" id="GO:0042803">
    <property type="term" value="F:protein homodimerization activity"/>
    <property type="evidence" value="ECO:0007669"/>
    <property type="project" value="InterPro"/>
</dbReference>
<gene>
    <name evidence="3" type="ORF">BJP34_01785</name>
</gene>
<feature type="domain" description="HTH cro/C1-type" evidence="2">
    <location>
        <begin position="26"/>
        <end position="69"/>
    </location>
</feature>
<keyword evidence="1" id="KW-0175">Coiled coil</keyword>
<evidence type="ECO:0000313" key="4">
    <source>
        <dbReference type="Proteomes" id="UP000177870"/>
    </source>
</evidence>
<dbReference type="GO" id="GO:0006457">
    <property type="term" value="P:protein folding"/>
    <property type="evidence" value="ECO:0007669"/>
    <property type="project" value="InterPro"/>
</dbReference>